<feature type="domain" description="HEPN" evidence="1">
    <location>
        <begin position="169"/>
        <end position="289"/>
    </location>
</feature>
<dbReference type="HOGENOM" id="CLU_051494_0_0_5"/>
<dbReference type="AlphaFoldDB" id="Q7D3V8"/>
<proteinExistence type="evidence at protein level"/>
<dbReference type="BioCyc" id="AGRO:ATU5117-MONOMER"/>
<dbReference type="PhylomeDB" id="Q7D3V8"/>
<gene>
    <name evidence="2" type="ordered locus">Atu5117</name>
</gene>
<dbReference type="InterPro" id="IPR007842">
    <property type="entry name" value="HEPN_dom"/>
</dbReference>
<dbReference type="InterPro" id="IPR041633">
    <property type="entry name" value="Polbeta"/>
</dbReference>
<dbReference type="SUPFAM" id="SSF81301">
    <property type="entry name" value="Nucleotidyltransferase"/>
    <property type="match status" value="1"/>
</dbReference>
<accession>Q7D3V8</accession>
<reference evidence="2 3" key="1">
    <citation type="journal article" date="2001" name="Science">
        <title>The genome of the natural genetic engineer Agrobacterium tumefaciens C58.</title>
        <authorList>
            <person name="Wood D.W."/>
            <person name="Setubal J.C."/>
            <person name="Kaul R."/>
            <person name="Monks D.E."/>
            <person name="Kitajima J.P."/>
            <person name="Okura V.K."/>
            <person name="Zhou Y."/>
            <person name="Chen L."/>
            <person name="Wood G.E."/>
            <person name="Almeida N.F.Jr."/>
            <person name="Woo L."/>
            <person name="Chen Y."/>
            <person name="Paulsen I.T."/>
            <person name="Eisen J.A."/>
            <person name="Karp P.D."/>
            <person name="Bovee D.Sr."/>
            <person name="Chapman P."/>
            <person name="Clendenning J."/>
            <person name="Deatherage G."/>
            <person name="Gillet W."/>
            <person name="Grant C."/>
            <person name="Kutyavin T."/>
            <person name="Levy R."/>
            <person name="Li M.J."/>
            <person name="McClelland E."/>
            <person name="Palmieri A."/>
            <person name="Raymond C."/>
            <person name="Rouse G."/>
            <person name="Saenphimmachak C."/>
            <person name="Wu Z."/>
            <person name="Romero P."/>
            <person name="Gordon D."/>
            <person name="Zhang S."/>
            <person name="Yoo H."/>
            <person name="Tao Y."/>
            <person name="Biddle P."/>
            <person name="Jung M."/>
            <person name="Krespan W."/>
            <person name="Perry M."/>
            <person name="Gordon-Kamm B."/>
            <person name="Liao L."/>
            <person name="Kim S."/>
            <person name="Hendrick C."/>
            <person name="Zhao Z.Y."/>
            <person name="Dolan M."/>
            <person name="Chumley F."/>
            <person name="Tingey S.V."/>
            <person name="Tomb J.F."/>
            <person name="Gordon M.P."/>
            <person name="Olson M.V."/>
            <person name="Nester E.W."/>
        </authorList>
    </citation>
    <scope>NUCLEOTIDE SEQUENCE [LARGE SCALE GENOMIC DNA]</scope>
    <source>
        <strain evidence="3">C58 / ATCC 33970</strain>
    </source>
</reference>
<evidence type="ECO:0000259" key="1">
    <source>
        <dbReference type="PROSITE" id="PS50910"/>
    </source>
</evidence>
<dbReference type="GeneID" id="1136890"/>
<dbReference type="RefSeq" id="WP_010974381.1">
    <property type="nucleotide sequence ID" value="NC_003064.2"/>
</dbReference>
<evidence type="ECO:0000313" key="3">
    <source>
        <dbReference type="Proteomes" id="UP000000813"/>
    </source>
</evidence>
<dbReference type="Gene3D" id="3.30.460.10">
    <property type="entry name" value="Beta Polymerase, domain 2"/>
    <property type="match status" value="1"/>
</dbReference>
<reference evidence="2 3" key="2">
    <citation type="journal article" date="2001" name="Science">
        <title>Genome sequence of the plant pathogen and biotechnology agent Agrobacterium tumefaciens C58.</title>
        <authorList>
            <person name="Goodner B."/>
            <person name="Hinkle G."/>
            <person name="Gattung S."/>
            <person name="Miller N."/>
            <person name="Blanchard M."/>
            <person name="Qurollo B."/>
            <person name="Goldman B.S."/>
            <person name="Cao Y."/>
            <person name="Askenazi M."/>
            <person name="Halling C."/>
            <person name="Mullin L."/>
            <person name="Houmiel K."/>
            <person name="Gordon J."/>
            <person name="Vaudin M."/>
            <person name="Iartchouk O."/>
            <person name="Epp A."/>
            <person name="Liu F."/>
            <person name="Wollam C."/>
            <person name="Allinger M."/>
            <person name="Doughty D."/>
            <person name="Scott C."/>
            <person name="Lappas C."/>
            <person name="Markelz B."/>
            <person name="Flanagan C."/>
            <person name="Crowell C."/>
            <person name="Gurson J."/>
            <person name="Lomo C."/>
            <person name="Sear C."/>
            <person name="Strub G."/>
            <person name="Cielo C."/>
            <person name="Slater S."/>
        </authorList>
    </citation>
    <scope>NUCLEOTIDE SEQUENCE [LARGE SCALE GENOMIC DNA]</scope>
    <source>
        <strain evidence="3">C58 / ATCC 33970</strain>
    </source>
</reference>
<comment type="interaction">
    <interactant intactId="EBI-15673556">
        <id>Q7D3V8</id>
    </interactant>
    <interactant intactId="EBI-15673602">
        <id>Q8VT82</id>
        <label>virE2</label>
    </interactant>
    <organismsDiffer>true</organismsDiffer>
    <experiments>2</experiments>
</comment>
<dbReference type="OrthoDB" id="7442350at2"/>
<dbReference type="Pfam" id="PF05168">
    <property type="entry name" value="HEPN"/>
    <property type="match status" value="1"/>
</dbReference>
<dbReference type="InterPro" id="IPR052548">
    <property type="entry name" value="Type_VII_TA_antitoxin"/>
</dbReference>
<name>Q7D3V8_AGRFC</name>
<evidence type="ECO:0000313" key="2">
    <source>
        <dbReference type="EMBL" id="AAK90491.2"/>
    </source>
</evidence>
<dbReference type="Pfam" id="PF18765">
    <property type="entry name" value="Polbeta"/>
    <property type="match status" value="1"/>
</dbReference>
<geneLocation type="plasmid" evidence="2 3">
    <name>At</name>
</geneLocation>
<dbReference type="Gene3D" id="1.20.120.330">
    <property type="entry name" value="Nucleotidyltransferases domain 2"/>
    <property type="match status" value="1"/>
</dbReference>
<comment type="interaction">
    <interactant intactId="EBI-15673556">
        <id>Q7D3V8</id>
    </interactant>
    <interactant intactId="EBI-15673566">
        <id>P06668</id>
        <label>virD2</label>
    </interactant>
    <organismsDiffer>true</organismsDiffer>
    <experiments>3</experiments>
</comment>
<dbReference type="eggNOG" id="COG1708">
    <property type="taxonomic scope" value="Bacteria"/>
</dbReference>
<dbReference type="KEGG" id="atu:Atu5117"/>
<dbReference type="IntAct" id="Q7D3V8">
    <property type="interactions" value="5"/>
</dbReference>
<dbReference type="PANTHER" id="PTHR33933:SF1">
    <property type="entry name" value="PROTEIN ADENYLYLTRANSFERASE MNTA-RELATED"/>
    <property type="match status" value="1"/>
</dbReference>
<protein>
    <recommendedName>
        <fullName evidence="1">HEPN domain-containing protein</fullName>
    </recommendedName>
</protein>
<dbReference type="InterPro" id="IPR043519">
    <property type="entry name" value="NT_sf"/>
</dbReference>
<sequence>MKTSLDHIPPQIQTELQRALEIIHEEFEDALEGGTAKFKKRGRILKIILFGSYARGTQVDEPFTSKGYRSDFDLLVIVNNRKLTDFAEYWYKAADRLIRDKMIKRPVQIIVHSLREVNTSLQESQHFFSDIRKEGIALYELDDKPLAEPKTLTPEEQLRVAKEHFEKRFGAGRNFAALSDAALQKGMISEAAFLLHQAIEQAYASVLLTLTNYTPASHNLKVLRSFAEERDRRLIEAFPRDHHRERAWFNTINEAYVKARYSSQYKISQEALDWIGERATLLLSLVGEVCRDHISALERDAGREIAEQGAAEE</sequence>
<keyword evidence="2" id="KW-0614">Plasmid</keyword>
<dbReference type="SUPFAM" id="SSF81593">
    <property type="entry name" value="Nucleotidyltransferase substrate binding subunit/domain"/>
    <property type="match status" value="1"/>
</dbReference>
<dbReference type="Proteomes" id="UP000000813">
    <property type="component" value="Plasmid At"/>
</dbReference>
<dbReference type="PATRIC" id="fig|176299.10.peg.4808"/>
<dbReference type="EMBL" id="AE007872">
    <property type="protein sequence ID" value="AAK90491.2"/>
    <property type="molecule type" value="Genomic_DNA"/>
</dbReference>
<dbReference type="PANTHER" id="PTHR33933">
    <property type="entry name" value="NUCLEOTIDYLTRANSFERASE"/>
    <property type="match status" value="1"/>
</dbReference>
<dbReference type="EnsemblBacteria" id="AAK90491">
    <property type="protein sequence ID" value="AAK90491"/>
    <property type="gene ID" value="Atu5117"/>
</dbReference>
<dbReference type="SMART" id="SM00748">
    <property type="entry name" value="HEPN"/>
    <property type="match status" value="1"/>
</dbReference>
<keyword evidence="3" id="KW-1185">Reference proteome</keyword>
<dbReference type="PROSITE" id="PS50910">
    <property type="entry name" value="HEPN"/>
    <property type="match status" value="1"/>
</dbReference>
<organism evidence="2 3">
    <name type="scientific">Agrobacterium fabrum (strain C58 / ATCC 33970)</name>
    <name type="common">Agrobacterium tumefaciens (strain C58)</name>
    <dbReference type="NCBI Taxonomy" id="176299"/>
    <lineage>
        <taxon>Bacteria</taxon>
        <taxon>Pseudomonadati</taxon>
        <taxon>Pseudomonadota</taxon>
        <taxon>Alphaproteobacteria</taxon>
        <taxon>Hyphomicrobiales</taxon>
        <taxon>Rhizobiaceae</taxon>
        <taxon>Rhizobium/Agrobacterium group</taxon>
        <taxon>Agrobacterium</taxon>
        <taxon>Agrobacterium tumefaciens complex</taxon>
    </lineage>
</organism>
<dbReference type="CDD" id="cd05403">
    <property type="entry name" value="NT_KNTase_like"/>
    <property type="match status" value="1"/>
</dbReference>